<keyword evidence="3" id="KW-1185">Reference proteome</keyword>
<keyword evidence="2" id="KW-0614">Plasmid</keyword>
<dbReference type="Proteomes" id="UP000680679">
    <property type="component" value="Plasmid pAt1"/>
</dbReference>
<evidence type="ECO:0000313" key="2">
    <source>
        <dbReference type="EMBL" id="BCU08319.1"/>
    </source>
</evidence>
<protein>
    <submittedName>
        <fullName evidence="2">Uncharacterized protein</fullName>
    </submittedName>
</protein>
<reference evidence="2 3" key="1">
    <citation type="submission" date="2021-04" db="EMBL/GenBank/DDBJ databases">
        <title>Complete genome sequencing of Allochromatium tepidum strain NZ.</title>
        <authorList>
            <person name="Tsukatani Y."/>
            <person name="Mori H."/>
        </authorList>
    </citation>
    <scope>NUCLEOTIDE SEQUENCE [LARGE SCALE GENOMIC DNA]</scope>
    <source>
        <strain evidence="2 3">NZ</strain>
        <plasmid evidence="2 3">pAt1</plasmid>
    </source>
</reference>
<keyword evidence="1" id="KW-1133">Transmembrane helix</keyword>
<sequence length="92" mass="11218">MDFLTQISNWMNQIHLLWIGIGTLLAMWIFPPLRWILEKILSPSGTWILRIIFQWLIWAMKKLIRAHLIYFRNLLLPRSKIYPTLEKSERRN</sequence>
<feature type="transmembrane region" description="Helical" evidence="1">
    <location>
        <begin position="16"/>
        <end position="35"/>
    </location>
</feature>
<evidence type="ECO:0000313" key="3">
    <source>
        <dbReference type="Proteomes" id="UP000680679"/>
    </source>
</evidence>
<organism evidence="2 3">
    <name type="scientific">Allochromatium tepidum</name>
    <dbReference type="NCBI Taxonomy" id="553982"/>
    <lineage>
        <taxon>Bacteria</taxon>
        <taxon>Pseudomonadati</taxon>
        <taxon>Pseudomonadota</taxon>
        <taxon>Gammaproteobacteria</taxon>
        <taxon>Chromatiales</taxon>
        <taxon>Chromatiaceae</taxon>
        <taxon>Allochromatium</taxon>
    </lineage>
</organism>
<gene>
    <name evidence="2" type="ORF">Atep_29960</name>
</gene>
<dbReference type="EMBL" id="AP024564">
    <property type="protein sequence ID" value="BCU08319.1"/>
    <property type="molecule type" value="Genomic_DNA"/>
</dbReference>
<name>A0ABM7QRE3_9GAMM</name>
<accession>A0ABM7QRE3</accession>
<proteinExistence type="predicted"/>
<geneLocation type="plasmid" evidence="2 3">
    <name>pAt1</name>
</geneLocation>
<keyword evidence="1" id="KW-0472">Membrane</keyword>
<keyword evidence="1" id="KW-0812">Transmembrane</keyword>
<evidence type="ECO:0000256" key="1">
    <source>
        <dbReference type="SAM" id="Phobius"/>
    </source>
</evidence>